<organism evidence="2 3">
    <name type="scientific">Fusicatenibacter faecihominis</name>
    <dbReference type="NCBI Taxonomy" id="2881276"/>
    <lineage>
        <taxon>Bacteria</taxon>
        <taxon>Bacillati</taxon>
        <taxon>Bacillota</taxon>
        <taxon>Clostridia</taxon>
        <taxon>Lachnospirales</taxon>
        <taxon>Lachnospiraceae</taxon>
        <taxon>Fusicatenibacter</taxon>
    </lineage>
</organism>
<keyword evidence="1" id="KW-0175">Coiled coil</keyword>
<reference evidence="2 3" key="1">
    <citation type="submission" date="2021-10" db="EMBL/GenBank/DDBJ databases">
        <title>Anaerobic single-cell dispensing facilitates the cultivation of human gut bacteria.</title>
        <authorList>
            <person name="Afrizal A."/>
        </authorList>
    </citation>
    <scope>NUCLEOTIDE SEQUENCE [LARGE SCALE GENOMIC DNA]</scope>
    <source>
        <strain evidence="2 3">CLA-AA-H277</strain>
    </source>
</reference>
<sequence length="223" mass="25699">MARKILVAEALDERDLLAKKISDKIGKISFVDVIRPNEENVFNLRQEKGKYIAKVKSGYQQLQDMITLFQKLDEAILVSNANTVIRTENGEMTVANAILLRSRMKETEKLSGTGKKDFGMQFLNELEQQYTNAVLQAKQENENLQRRADMMRKQMDGNSTTPAAENKNTEDFLKQYVHENSVRVVDPLDLKNRLEEMKKQQKKLLKELDMKIKVSNALTYVEV</sequence>
<protein>
    <submittedName>
        <fullName evidence="2">Uncharacterized protein</fullName>
    </submittedName>
</protein>
<name>A0AAE3DRI1_9FIRM</name>
<evidence type="ECO:0000313" key="3">
    <source>
        <dbReference type="Proteomes" id="UP001197875"/>
    </source>
</evidence>
<dbReference type="RefSeq" id="WP_227614651.1">
    <property type="nucleotide sequence ID" value="NZ_JAJEPR010000006.1"/>
</dbReference>
<gene>
    <name evidence="2" type="ORF">LKD71_05350</name>
</gene>
<proteinExistence type="predicted"/>
<accession>A0AAE3DRI1</accession>
<comment type="caution">
    <text evidence="2">The sequence shown here is derived from an EMBL/GenBank/DDBJ whole genome shotgun (WGS) entry which is preliminary data.</text>
</comment>
<evidence type="ECO:0000256" key="1">
    <source>
        <dbReference type="SAM" id="Coils"/>
    </source>
</evidence>
<feature type="coiled-coil region" evidence="1">
    <location>
        <begin position="120"/>
        <end position="154"/>
    </location>
</feature>
<evidence type="ECO:0000313" key="2">
    <source>
        <dbReference type="EMBL" id="MCC2189242.1"/>
    </source>
</evidence>
<dbReference type="Proteomes" id="UP001197875">
    <property type="component" value="Unassembled WGS sequence"/>
</dbReference>
<dbReference type="EMBL" id="JAJEPR010000006">
    <property type="protein sequence ID" value="MCC2189242.1"/>
    <property type="molecule type" value="Genomic_DNA"/>
</dbReference>
<dbReference type="AlphaFoldDB" id="A0AAE3DRI1"/>
<keyword evidence="3" id="KW-1185">Reference proteome</keyword>